<gene>
    <name evidence="2" type="ORF">SOCE836_011990</name>
</gene>
<accession>A0A4V0NFB7</accession>
<proteinExistence type="predicted"/>
<reference evidence="2 3" key="1">
    <citation type="submission" date="2015-09" db="EMBL/GenBank/DDBJ databases">
        <title>Sorangium comparison.</title>
        <authorList>
            <person name="Zaburannyi N."/>
            <person name="Bunk B."/>
            <person name="Overmann J."/>
            <person name="Mueller R."/>
        </authorList>
    </citation>
    <scope>NUCLEOTIDE SEQUENCE [LARGE SCALE GENOMIC DNA]</scope>
    <source>
        <strain evidence="2 3">So ce836</strain>
    </source>
</reference>
<dbReference type="EMBL" id="CP012672">
    <property type="protein sequence ID" value="AUX29112.1"/>
    <property type="molecule type" value="Genomic_DNA"/>
</dbReference>
<sequence length="130" mass="14137">MRVARAGPALPSALTRKARALLAAQDEARSRQQAMLYEARARGELRPIDSIVTEVAGRAMAYGRARMFLDGHLPREGAMELTAAVLDVRGGGSRRRRPTRLLRPDPGWAQRAEATRPGLRRPDPGCAGQG</sequence>
<evidence type="ECO:0000313" key="2">
    <source>
        <dbReference type="EMBL" id="AUX29112.1"/>
    </source>
</evidence>
<evidence type="ECO:0000256" key="1">
    <source>
        <dbReference type="SAM" id="MobiDB-lite"/>
    </source>
</evidence>
<dbReference type="Proteomes" id="UP000295497">
    <property type="component" value="Chromosome"/>
</dbReference>
<feature type="region of interest" description="Disordered" evidence="1">
    <location>
        <begin position="90"/>
        <end position="130"/>
    </location>
</feature>
<name>A0A4V0NFB7_SORCE</name>
<protein>
    <submittedName>
        <fullName evidence="2">Uncharacterized protein</fullName>
    </submittedName>
</protein>
<dbReference type="AlphaFoldDB" id="A0A4V0NFB7"/>
<evidence type="ECO:0000313" key="3">
    <source>
        <dbReference type="Proteomes" id="UP000295497"/>
    </source>
</evidence>
<organism evidence="2 3">
    <name type="scientific">Sorangium cellulosum</name>
    <name type="common">Polyangium cellulosum</name>
    <dbReference type="NCBI Taxonomy" id="56"/>
    <lineage>
        <taxon>Bacteria</taxon>
        <taxon>Pseudomonadati</taxon>
        <taxon>Myxococcota</taxon>
        <taxon>Polyangia</taxon>
        <taxon>Polyangiales</taxon>
        <taxon>Polyangiaceae</taxon>
        <taxon>Sorangium</taxon>
    </lineage>
</organism>